<evidence type="ECO:0000256" key="5">
    <source>
        <dbReference type="ARBA" id="ARBA00022737"/>
    </source>
</evidence>
<feature type="repeat" description="WD" evidence="7">
    <location>
        <begin position="269"/>
        <end position="300"/>
    </location>
</feature>
<feature type="repeat" description="WD" evidence="7">
    <location>
        <begin position="27"/>
        <end position="68"/>
    </location>
</feature>
<dbReference type="STRING" id="56484.A0A1Y2FSH4"/>
<organism evidence="8 9">
    <name type="scientific">Protomyces lactucae-debilis</name>
    <dbReference type="NCBI Taxonomy" id="2754530"/>
    <lineage>
        <taxon>Eukaryota</taxon>
        <taxon>Fungi</taxon>
        <taxon>Dikarya</taxon>
        <taxon>Ascomycota</taxon>
        <taxon>Taphrinomycotina</taxon>
        <taxon>Taphrinomycetes</taxon>
        <taxon>Taphrinales</taxon>
        <taxon>Protomycetaceae</taxon>
        <taxon>Protomyces</taxon>
    </lineage>
</organism>
<comment type="caution">
    <text evidence="8">The sequence shown here is derived from an EMBL/GenBank/DDBJ whole genome shotgun (WGS) entry which is preliminary data.</text>
</comment>
<dbReference type="RefSeq" id="XP_040727318.1">
    <property type="nucleotide sequence ID" value="XM_040867554.1"/>
</dbReference>
<dbReference type="AlphaFoldDB" id="A0A1Y2FSH4"/>
<keyword evidence="4 7" id="KW-0853">WD repeat</keyword>
<sequence length="345" mass="37854">MAERAVANGTVRLDSSVLGSFKPSKAFNKTTSPITSIDFDDAGEHLITASQDETIQLYDIKQGKHLKTLFSKKYGVHLARFTHKSSNCIYASTKGDDGLRYLSLHDNSYVRYLKGHTGTVTSLEVSPCDDTVISAAQDGTVRLWDLNSPTCHGLLHIPSPSLAVFDPTGQLFAVASHRLGSILLYDLRNFDKEPFSTFTLTDDLFLNKFSFPPRMPEWTKVDFSNDGKWLLVGTRGEGHYILDAFTGEMRFRLTGHQPTNATAPSSGEICFTPDGRHVLAASGNKTLIMWDLGNTQAVTRDKSLPPAKVISSGGVESARVLAFSPKSAMLATADTELTMWLPDMK</sequence>
<comment type="similarity">
    <text evidence="2">Belongs to the WD repeat SWD2 family.</text>
</comment>
<evidence type="ECO:0000256" key="4">
    <source>
        <dbReference type="ARBA" id="ARBA00022574"/>
    </source>
</evidence>
<dbReference type="InterPro" id="IPR015943">
    <property type="entry name" value="WD40/YVTN_repeat-like_dom_sf"/>
</dbReference>
<dbReference type="Pfam" id="PF00400">
    <property type="entry name" value="WD40"/>
    <property type="match status" value="3"/>
</dbReference>
<dbReference type="PROSITE" id="PS50082">
    <property type="entry name" value="WD_REPEATS_2"/>
    <property type="match status" value="3"/>
</dbReference>
<dbReference type="SMART" id="SM00320">
    <property type="entry name" value="WD40"/>
    <property type="match status" value="4"/>
</dbReference>
<evidence type="ECO:0000313" key="9">
    <source>
        <dbReference type="Proteomes" id="UP000193685"/>
    </source>
</evidence>
<dbReference type="GO" id="GO:0048188">
    <property type="term" value="C:Set1C/COMPASS complex"/>
    <property type="evidence" value="ECO:0007669"/>
    <property type="project" value="TreeGrafter"/>
</dbReference>
<proteinExistence type="inferred from homology"/>
<dbReference type="OrthoDB" id="27537at2759"/>
<dbReference type="SUPFAM" id="SSF50978">
    <property type="entry name" value="WD40 repeat-like"/>
    <property type="match status" value="1"/>
</dbReference>
<evidence type="ECO:0000256" key="1">
    <source>
        <dbReference type="ARBA" id="ARBA00004123"/>
    </source>
</evidence>
<dbReference type="FunFam" id="2.130.10.10:FF:001194">
    <property type="entry name" value="Unplaced genomic scaffold supercont1.1, whole genome shotgun sequence"/>
    <property type="match status" value="1"/>
</dbReference>
<keyword evidence="3" id="KW-0804">Transcription</keyword>
<evidence type="ECO:0000313" key="8">
    <source>
        <dbReference type="EMBL" id="ORY86136.1"/>
    </source>
</evidence>
<dbReference type="PROSITE" id="PS50294">
    <property type="entry name" value="WD_REPEATS_REGION"/>
    <property type="match status" value="2"/>
</dbReference>
<feature type="repeat" description="WD" evidence="7">
    <location>
        <begin position="113"/>
        <end position="148"/>
    </location>
</feature>
<protein>
    <submittedName>
        <fullName evidence="8">WD40-repeat-containing domain protein</fullName>
    </submittedName>
</protein>
<reference evidence="8 9" key="1">
    <citation type="submission" date="2016-07" db="EMBL/GenBank/DDBJ databases">
        <title>Pervasive Adenine N6-methylation of Active Genes in Fungi.</title>
        <authorList>
            <consortium name="DOE Joint Genome Institute"/>
            <person name="Mondo S.J."/>
            <person name="Dannebaum R.O."/>
            <person name="Kuo R.C."/>
            <person name="Labutti K."/>
            <person name="Haridas S."/>
            <person name="Kuo A."/>
            <person name="Salamov A."/>
            <person name="Ahrendt S.R."/>
            <person name="Lipzen A."/>
            <person name="Sullivan W."/>
            <person name="Andreopoulos W.B."/>
            <person name="Clum A."/>
            <person name="Lindquist E."/>
            <person name="Daum C."/>
            <person name="Ramamoorthy G.K."/>
            <person name="Gryganskyi A."/>
            <person name="Culley D."/>
            <person name="Magnuson J.K."/>
            <person name="James T.Y."/>
            <person name="O'Malley M.A."/>
            <person name="Stajich J.E."/>
            <person name="Spatafora J.W."/>
            <person name="Visel A."/>
            <person name="Grigoriev I.V."/>
        </authorList>
    </citation>
    <scope>NUCLEOTIDE SEQUENCE [LARGE SCALE GENOMIC DNA]</scope>
    <source>
        <strain evidence="8 9">12-1054</strain>
    </source>
</reference>
<dbReference type="PANTHER" id="PTHR19861:SF0">
    <property type="entry name" value="WD REPEAT-CONTAINING PROTEIN 82"/>
    <property type="match status" value="1"/>
</dbReference>
<evidence type="ECO:0000256" key="7">
    <source>
        <dbReference type="PROSITE-ProRule" id="PRU00221"/>
    </source>
</evidence>
<dbReference type="Gene3D" id="2.130.10.10">
    <property type="entry name" value="YVTN repeat-like/Quinoprotein amine dehydrogenase"/>
    <property type="match status" value="2"/>
</dbReference>
<dbReference type="InterPro" id="IPR001680">
    <property type="entry name" value="WD40_rpt"/>
</dbReference>
<keyword evidence="9" id="KW-1185">Reference proteome</keyword>
<dbReference type="PROSITE" id="PS00678">
    <property type="entry name" value="WD_REPEATS_1"/>
    <property type="match status" value="2"/>
</dbReference>
<accession>A0A1Y2FSH4</accession>
<keyword evidence="5" id="KW-0677">Repeat</keyword>
<dbReference type="GeneID" id="63784153"/>
<dbReference type="InterPro" id="IPR037867">
    <property type="entry name" value="Swd2/WDR82"/>
</dbReference>
<keyword evidence="3" id="KW-0806">Transcription termination</keyword>
<gene>
    <name evidence="8" type="ORF">BCR37DRAFT_344249</name>
</gene>
<dbReference type="InterPro" id="IPR036322">
    <property type="entry name" value="WD40_repeat_dom_sf"/>
</dbReference>
<dbReference type="PANTHER" id="PTHR19861">
    <property type="entry name" value="WD40 REPEAT PROTEIN SWD2"/>
    <property type="match status" value="1"/>
</dbReference>
<evidence type="ECO:0000256" key="6">
    <source>
        <dbReference type="ARBA" id="ARBA00023242"/>
    </source>
</evidence>
<dbReference type="InterPro" id="IPR020472">
    <property type="entry name" value="WD40_PAC1"/>
</dbReference>
<dbReference type="Proteomes" id="UP000193685">
    <property type="component" value="Unassembled WGS sequence"/>
</dbReference>
<dbReference type="EMBL" id="MCFI01000003">
    <property type="protein sequence ID" value="ORY86136.1"/>
    <property type="molecule type" value="Genomic_DNA"/>
</dbReference>
<keyword evidence="6" id="KW-0539">Nucleus</keyword>
<evidence type="ECO:0000256" key="3">
    <source>
        <dbReference type="ARBA" id="ARBA00022472"/>
    </source>
</evidence>
<evidence type="ECO:0000256" key="2">
    <source>
        <dbReference type="ARBA" id="ARBA00005616"/>
    </source>
</evidence>
<dbReference type="InterPro" id="IPR019775">
    <property type="entry name" value="WD40_repeat_CS"/>
</dbReference>
<dbReference type="GO" id="GO:0006353">
    <property type="term" value="P:DNA-templated transcription termination"/>
    <property type="evidence" value="ECO:0007669"/>
    <property type="project" value="UniProtKB-KW"/>
</dbReference>
<dbReference type="OMA" id="HNEGYIR"/>
<dbReference type="GO" id="GO:0003682">
    <property type="term" value="F:chromatin binding"/>
    <property type="evidence" value="ECO:0007669"/>
    <property type="project" value="TreeGrafter"/>
</dbReference>
<comment type="subcellular location">
    <subcellularLocation>
        <location evidence="1">Nucleus</location>
    </subcellularLocation>
</comment>
<dbReference type="PRINTS" id="PR00320">
    <property type="entry name" value="GPROTEINBRPT"/>
</dbReference>
<keyword evidence="3" id="KW-0805">Transcription regulation</keyword>
<name>A0A1Y2FSH4_PROLT</name>